<proteinExistence type="inferred from homology"/>
<dbReference type="STRING" id="1601833.SAMN05518684_103238"/>
<dbReference type="InterPro" id="IPR000297">
    <property type="entry name" value="PPIase_PpiC"/>
</dbReference>
<dbReference type="InterPro" id="IPR027304">
    <property type="entry name" value="Trigger_fact/SurA_dom_sf"/>
</dbReference>
<dbReference type="PANTHER" id="PTHR47245">
    <property type="entry name" value="PEPTIDYLPROLYL ISOMERASE"/>
    <property type="match status" value="1"/>
</dbReference>
<evidence type="ECO:0000256" key="2">
    <source>
        <dbReference type="ARBA" id="ARBA00004193"/>
    </source>
</evidence>
<dbReference type="PROSITE" id="PS51257">
    <property type="entry name" value="PROKAR_LIPOPROTEIN"/>
    <property type="match status" value="1"/>
</dbReference>
<evidence type="ECO:0000313" key="15">
    <source>
        <dbReference type="Proteomes" id="UP000198571"/>
    </source>
</evidence>
<dbReference type="Gene3D" id="1.10.3120.10">
    <property type="entry name" value="Trigger factor, C-terminal domain"/>
    <property type="match status" value="1"/>
</dbReference>
<feature type="domain" description="PpiC" evidence="13">
    <location>
        <begin position="156"/>
        <end position="246"/>
    </location>
</feature>
<dbReference type="GO" id="GO:0005886">
    <property type="term" value="C:plasma membrane"/>
    <property type="evidence" value="ECO:0007669"/>
    <property type="project" value="UniProtKB-SubCell"/>
</dbReference>
<evidence type="ECO:0000313" key="14">
    <source>
        <dbReference type="EMBL" id="SER73962.1"/>
    </source>
</evidence>
<dbReference type="InterPro" id="IPR050245">
    <property type="entry name" value="PrsA_foldase"/>
</dbReference>
<comment type="function">
    <text evidence="11">Plays a major role in protein secretion by helping the post-translocational extracellular folding of several secreted proteins.</text>
</comment>
<evidence type="ECO:0000256" key="12">
    <source>
        <dbReference type="SAM" id="MobiDB-lite"/>
    </source>
</evidence>
<evidence type="ECO:0000256" key="9">
    <source>
        <dbReference type="ARBA" id="ARBA00023235"/>
    </source>
</evidence>
<dbReference type="EC" id="5.2.1.8" evidence="11"/>
<dbReference type="Gene3D" id="3.10.50.40">
    <property type="match status" value="1"/>
</dbReference>
<organism evidence="14 15">
    <name type="scientific">Salipaludibacillus aurantiacus</name>
    <dbReference type="NCBI Taxonomy" id="1601833"/>
    <lineage>
        <taxon>Bacteria</taxon>
        <taxon>Bacillati</taxon>
        <taxon>Bacillota</taxon>
        <taxon>Bacilli</taxon>
        <taxon>Bacillales</taxon>
        <taxon>Bacillaceae</taxon>
    </lineage>
</organism>
<keyword evidence="10 11" id="KW-0449">Lipoprotein</keyword>
<dbReference type="GO" id="GO:0006457">
    <property type="term" value="P:protein folding"/>
    <property type="evidence" value="ECO:0007669"/>
    <property type="project" value="UniProtKB-UniRule"/>
</dbReference>
<dbReference type="Pfam" id="PF13616">
    <property type="entry name" value="Rotamase_3"/>
    <property type="match status" value="1"/>
</dbReference>
<keyword evidence="7 11" id="KW-0472">Membrane</keyword>
<evidence type="ECO:0000256" key="4">
    <source>
        <dbReference type="ARBA" id="ARBA00022475"/>
    </source>
</evidence>
<dbReference type="SUPFAM" id="SSF54534">
    <property type="entry name" value="FKBP-like"/>
    <property type="match status" value="1"/>
</dbReference>
<evidence type="ECO:0000259" key="13">
    <source>
        <dbReference type="PROSITE" id="PS50198"/>
    </source>
</evidence>
<evidence type="ECO:0000256" key="1">
    <source>
        <dbReference type="ARBA" id="ARBA00000971"/>
    </source>
</evidence>
<dbReference type="PROSITE" id="PS50198">
    <property type="entry name" value="PPIC_PPIASE_2"/>
    <property type="match status" value="1"/>
</dbReference>
<dbReference type="InterPro" id="IPR023059">
    <property type="entry name" value="Foldase_PrsA"/>
</dbReference>
<keyword evidence="4 11" id="KW-1003">Cell membrane</keyword>
<keyword evidence="15" id="KW-1185">Reference proteome</keyword>
<evidence type="ECO:0000256" key="10">
    <source>
        <dbReference type="ARBA" id="ARBA00023288"/>
    </source>
</evidence>
<keyword evidence="5 11" id="KW-0732">Signal</keyword>
<dbReference type="GO" id="GO:0003755">
    <property type="term" value="F:peptidyl-prolyl cis-trans isomerase activity"/>
    <property type="evidence" value="ECO:0007669"/>
    <property type="project" value="UniProtKB-UniRule"/>
</dbReference>
<evidence type="ECO:0000256" key="8">
    <source>
        <dbReference type="ARBA" id="ARBA00023139"/>
    </source>
</evidence>
<comment type="catalytic activity">
    <reaction evidence="1 11">
        <text>[protein]-peptidylproline (omega=180) = [protein]-peptidylproline (omega=0)</text>
        <dbReference type="Rhea" id="RHEA:16237"/>
        <dbReference type="Rhea" id="RHEA-COMP:10747"/>
        <dbReference type="Rhea" id="RHEA-COMP:10748"/>
        <dbReference type="ChEBI" id="CHEBI:83833"/>
        <dbReference type="ChEBI" id="CHEBI:83834"/>
        <dbReference type="EC" id="5.2.1.8"/>
    </reaction>
</comment>
<reference evidence="15" key="1">
    <citation type="submission" date="2016-10" db="EMBL/GenBank/DDBJ databases">
        <authorList>
            <person name="Varghese N."/>
            <person name="Submissions S."/>
        </authorList>
    </citation>
    <scope>NUCLEOTIDE SEQUENCE [LARGE SCALE GENOMIC DNA]</scope>
    <source>
        <strain evidence="15">S9</strain>
    </source>
</reference>
<dbReference type="SUPFAM" id="SSF109998">
    <property type="entry name" value="Triger factor/SurA peptide-binding domain-like"/>
    <property type="match status" value="1"/>
</dbReference>
<evidence type="ECO:0000256" key="3">
    <source>
        <dbReference type="ARBA" id="ARBA00006071"/>
    </source>
</evidence>
<comment type="subcellular location">
    <subcellularLocation>
        <location evidence="2 11">Cell membrane</location>
        <topology evidence="2 11">Lipid-anchor</topology>
    </subcellularLocation>
</comment>
<keyword evidence="9 11" id="KW-0413">Isomerase</keyword>
<keyword evidence="6 11" id="KW-0697">Rotamase</keyword>
<evidence type="ECO:0000256" key="5">
    <source>
        <dbReference type="ARBA" id="ARBA00022729"/>
    </source>
</evidence>
<dbReference type="PANTHER" id="PTHR47245:SF1">
    <property type="entry name" value="FOLDASE PROTEIN PRSA"/>
    <property type="match status" value="1"/>
</dbReference>
<dbReference type="InterPro" id="IPR037041">
    <property type="entry name" value="Trigger_fac_C_sf"/>
</dbReference>
<gene>
    <name evidence="11" type="primary">prsA</name>
    <name evidence="14" type="ORF">SAMN05518684_103238</name>
</gene>
<dbReference type="InterPro" id="IPR023058">
    <property type="entry name" value="PPIase_PpiC_CS"/>
</dbReference>
<dbReference type="GO" id="GO:0015031">
    <property type="term" value="P:protein transport"/>
    <property type="evidence" value="ECO:0007669"/>
    <property type="project" value="InterPro"/>
</dbReference>
<dbReference type="HAMAP" id="MF_01145">
    <property type="entry name" value="Foldase_PrsA"/>
    <property type="match status" value="1"/>
</dbReference>
<dbReference type="PROSITE" id="PS01096">
    <property type="entry name" value="PPIC_PPIASE_1"/>
    <property type="match status" value="1"/>
</dbReference>
<comment type="similarity">
    <text evidence="3 11">Belongs to the PrsA family.</text>
</comment>
<feature type="region of interest" description="Disordered" evidence="12">
    <location>
        <begin position="192"/>
        <end position="212"/>
    </location>
</feature>
<dbReference type="EMBL" id="FOGT01000003">
    <property type="protein sequence ID" value="SER73962.1"/>
    <property type="molecule type" value="Genomic_DNA"/>
</dbReference>
<dbReference type="Proteomes" id="UP000198571">
    <property type="component" value="Unassembled WGS sequence"/>
</dbReference>
<sequence length="302" mass="34633">MIKRTVLFIFTGFVMLTGCTNDSEANNLANSDNGETNEQIIVETDAGDVTEEEFIQTLKHKYGDQVLTELVQQKVIEAEAENLGINEEDVQNEIDSLMENMGVSNEEQFYEMMQMQGVADEEELRERIVNHLVMQHRVGHVGEVSDEELQEEFEKGEEVEARHILVSDAETAEELHNRLNEGDNFADLAEEYSEDPGSRDEGGSLGSFRRGTMTPPFEEAAFNLEIGELSDPVESQFGFHIIEVTDRIPFEDDFDEVKEQLRAAFTERKLHRMNKEQEELMDNINIEVHSEEYEHLFNTETE</sequence>
<evidence type="ECO:0000256" key="11">
    <source>
        <dbReference type="HAMAP-Rule" id="MF_01145"/>
    </source>
</evidence>
<keyword evidence="8 11" id="KW-0564">Palmitate</keyword>
<protein>
    <recommendedName>
        <fullName evidence="11">Foldase protein PrsA</fullName>
        <ecNumber evidence="11">5.2.1.8</ecNumber>
    </recommendedName>
</protein>
<name>A0A1H9RMM1_9BACI</name>
<dbReference type="InterPro" id="IPR046357">
    <property type="entry name" value="PPIase_dom_sf"/>
</dbReference>
<evidence type="ECO:0000256" key="7">
    <source>
        <dbReference type="ARBA" id="ARBA00023136"/>
    </source>
</evidence>
<accession>A0A1H9RMM1</accession>
<evidence type="ECO:0000256" key="6">
    <source>
        <dbReference type="ARBA" id="ARBA00023110"/>
    </source>
</evidence>
<dbReference type="AlphaFoldDB" id="A0A1H9RMM1"/>